<accession>A0A1Q9DB90</accession>
<sequence length="164" mass="17991">MALRLDVATMSPPGIPCARVSRLPGLPARWAHENPQAKARVYALMPSAIFTVAGLAGKWRLERQLQSFRRSRGGEAEGGTRREASSPGEASDDGDFLAGFRAALGSKEESLEQELQAVREQLSNAEKRISEVETAKETLIDQLHQAREEAFIHNFGSIDEAHKP</sequence>
<feature type="coiled-coil region" evidence="1">
    <location>
        <begin position="101"/>
        <end position="149"/>
    </location>
</feature>
<dbReference type="OrthoDB" id="431736at2759"/>
<keyword evidence="1" id="KW-0175">Coiled coil</keyword>
<gene>
    <name evidence="3" type="ORF">AK812_SmicGene25770</name>
</gene>
<protein>
    <submittedName>
        <fullName evidence="3">Uncharacterized protein</fullName>
    </submittedName>
</protein>
<dbReference type="AlphaFoldDB" id="A0A1Q9DB90"/>
<evidence type="ECO:0000313" key="4">
    <source>
        <dbReference type="Proteomes" id="UP000186817"/>
    </source>
</evidence>
<feature type="compositionally biased region" description="Basic and acidic residues" evidence="2">
    <location>
        <begin position="72"/>
        <end position="84"/>
    </location>
</feature>
<evidence type="ECO:0000313" key="3">
    <source>
        <dbReference type="EMBL" id="OLP92418.1"/>
    </source>
</evidence>
<comment type="caution">
    <text evidence="3">The sequence shown here is derived from an EMBL/GenBank/DDBJ whole genome shotgun (WGS) entry which is preliminary data.</text>
</comment>
<reference evidence="3 4" key="1">
    <citation type="submission" date="2016-02" db="EMBL/GenBank/DDBJ databases">
        <title>Genome analysis of coral dinoflagellate symbionts highlights evolutionary adaptations to a symbiotic lifestyle.</title>
        <authorList>
            <person name="Aranda M."/>
            <person name="Li Y."/>
            <person name="Liew Y.J."/>
            <person name="Baumgarten S."/>
            <person name="Simakov O."/>
            <person name="Wilson M."/>
            <person name="Piel J."/>
            <person name="Ashoor H."/>
            <person name="Bougouffa S."/>
            <person name="Bajic V.B."/>
            <person name="Ryu T."/>
            <person name="Ravasi T."/>
            <person name="Bayer T."/>
            <person name="Micklem G."/>
            <person name="Kim H."/>
            <person name="Bhak J."/>
            <person name="Lajeunesse T.C."/>
            <person name="Voolstra C.R."/>
        </authorList>
    </citation>
    <scope>NUCLEOTIDE SEQUENCE [LARGE SCALE GENOMIC DNA]</scope>
    <source>
        <strain evidence="3 4">CCMP2467</strain>
    </source>
</reference>
<evidence type="ECO:0000256" key="2">
    <source>
        <dbReference type="SAM" id="MobiDB-lite"/>
    </source>
</evidence>
<dbReference type="EMBL" id="LSRX01000623">
    <property type="protein sequence ID" value="OLP92418.1"/>
    <property type="molecule type" value="Genomic_DNA"/>
</dbReference>
<evidence type="ECO:0000256" key="1">
    <source>
        <dbReference type="SAM" id="Coils"/>
    </source>
</evidence>
<feature type="region of interest" description="Disordered" evidence="2">
    <location>
        <begin position="68"/>
        <end position="95"/>
    </location>
</feature>
<keyword evidence="4" id="KW-1185">Reference proteome</keyword>
<organism evidence="3 4">
    <name type="scientific">Symbiodinium microadriaticum</name>
    <name type="common">Dinoflagellate</name>
    <name type="synonym">Zooxanthella microadriatica</name>
    <dbReference type="NCBI Taxonomy" id="2951"/>
    <lineage>
        <taxon>Eukaryota</taxon>
        <taxon>Sar</taxon>
        <taxon>Alveolata</taxon>
        <taxon>Dinophyceae</taxon>
        <taxon>Suessiales</taxon>
        <taxon>Symbiodiniaceae</taxon>
        <taxon>Symbiodinium</taxon>
    </lineage>
</organism>
<dbReference type="Proteomes" id="UP000186817">
    <property type="component" value="Unassembled WGS sequence"/>
</dbReference>
<proteinExistence type="predicted"/>
<name>A0A1Q9DB90_SYMMI</name>